<keyword evidence="1" id="KW-0479">Metal-binding</keyword>
<dbReference type="Pfam" id="PF21508">
    <property type="entry name" value="MenC_N"/>
    <property type="match status" value="1"/>
</dbReference>
<evidence type="ECO:0000256" key="3">
    <source>
        <dbReference type="ARBA" id="ARBA00023239"/>
    </source>
</evidence>
<comment type="caution">
    <text evidence="6">The sequence shown here is derived from an EMBL/GenBank/DDBJ whole genome shotgun (WGS) entry which is preliminary data.</text>
</comment>
<dbReference type="InterPro" id="IPR013342">
    <property type="entry name" value="Mandelate_racemase_C"/>
</dbReference>
<keyword evidence="2" id="KW-0460">Magnesium</keyword>
<dbReference type="CDD" id="cd03320">
    <property type="entry name" value="OSBS"/>
    <property type="match status" value="1"/>
</dbReference>
<dbReference type="SMART" id="SM00922">
    <property type="entry name" value="MR_MLE"/>
    <property type="match status" value="1"/>
</dbReference>
<proteinExistence type="predicted"/>
<dbReference type="PANTHER" id="PTHR48073">
    <property type="entry name" value="O-SUCCINYLBENZOATE SYNTHASE-RELATED"/>
    <property type="match status" value="1"/>
</dbReference>
<dbReference type="SUPFAM" id="SSF51604">
    <property type="entry name" value="Enolase C-terminal domain-like"/>
    <property type="match status" value="1"/>
</dbReference>
<accession>A0ABV4ECD7</accession>
<reference evidence="6 7" key="1">
    <citation type="submission" date="2024-07" db="EMBL/GenBank/DDBJ databases">
        <authorList>
            <person name="Hebao G."/>
        </authorList>
    </citation>
    <scope>NUCLEOTIDE SEQUENCE [LARGE SCALE GENOMIC DNA]</scope>
    <source>
        <strain evidence="6 7">ACCC 02193</strain>
    </source>
</reference>
<organism evidence="6 7">
    <name type="scientific">Erwinia aeris</name>
    <dbReference type="NCBI Taxonomy" id="3239803"/>
    <lineage>
        <taxon>Bacteria</taxon>
        <taxon>Pseudomonadati</taxon>
        <taxon>Pseudomonadota</taxon>
        <taxon>Gammaproteobacteria</taxon>
        <taxon>Enterobacterales</taxon>
        <taxon>Erwiniaceae</taxon>
        <taxon>Erwinia</taxon>
    </lineage>
</organism>
<dbReference type="Pfam" id="PF13378">
    <property type="entry name" value="MR_MLE_C"/>
    <property type="match status" value="1"/>
</dbReference>
<evidence type="ECO:0000313" key="6">
    <source>
        <dbReference type="EMBL" id="MEY8772598.1"/>
    </source>
</evidence>
<dbReference type="Gene3D" id="3.30.390.10">
    <property type="entry name" value="Enolase-like, N-terminal domain"/>
    <property type="match status" value="1"/>
</dbReference>
<dbReference type="SFLD" id="SFLDG00180">
    <property type="entry name" value="muconate_cycloisomerase"/>
    <property type="match status" value="1"/>
</dbReference>
<evidence type="ECO:0000259" key="5">
    <source>
        <dbReference type="SMART" id="SM00922"/>
    </source>
</evidence>
<evidence type="ECO:0000256" key="1">
    <source>
        <dbReference type="ARBA" id="ARBA00022723"/>
    </source>
</evidence>
<name>A0ABV4ECD7_9GAMM</name>
<dbReference type="Gene3D" id="3.20.20.120">
    <property type="entry name" value="Enolase-like C-terminal domain"/>
    <property type="match status" value="1"/>
</dbReference>
<dbReference type="InterPro" id="IPR036849">
    <property type="entry name" value="Enolase-like_C_sf"/>
</dbReference>
<keyword evidence="3 6" id="KW-0456">Lyase</keyword>
<dbReference type="GO" id="GO:0043748">
    <property type="term" value="F:O-succinylbenzoate synthase activity"/>
    <property type="evidence" value="ECO:0007669"/>
    <property type="project" value="UniProtKB-EC"/>
</dbReference>
<dbReference type="PANTHER" id="PTHR48073:SF2">
    <property type="entry name" value="O-SUCCINYLBENZOATE SYNTHASE"/>
    <property type="match status" value="1"/>
</dbReference>
<dbReference type="NCBIfam" id="TIGR01927">
    <property type="entry name" value="menC_gam_Gplu"/>
    <property type="match status" value="1"/>
</dbReference>
<dbReference type="SFLD" id="SFLDS00001">
    <property type="entry name" value="Enolase"/>
    <property type="match status" value="1"/>
</dbReference>
<sequence>MRRATLFNYNILVTAGVVLRDRRVASRHGLLVRLEEAGREGWGEIAPLPGFSTETAAQAQAETLRWLQGWRSGAETGHGLLTPVSPSLSSSAPLPKEHGLSPSVAFGLSCALAELAGLLPSAGNYSGAMLCTGDPDELIVQLNQRPQPVAKLKVGLYEAVRDGITASLLLEAVPTLRLRLDANQQWSLEKARQFARFVPETLRSRIAFIEEPCRTQEDSRLFAQETGIALAWDESSRSPGYVPTAEPHLRAIVIKPTLVGSLATVCETIARASEAGLTAVISSSVESSLGLTQLARIASWLTPGVAPGLDTLSLMQQQLVRAWPGSPLPLTAAEDLEEVC</sequence>
<dbReference type="InterPro" id="IPR041338">
    <property type="entry name" value="OSBS_N"/>
</dbReference>
<protein>
    <recommendedName>
        <fullName evidence="4">o-succinylbenzoate synthase</fullName>
        <ecNumber evidence="4">4.2.1.113</ecNumber>
    </recommendedName>
</protein>
<evidence type="ECO:0000256" key="2">
    <source>
        <dbReference type="ARBA" id="ARBA00022842"/>
    </source>
</evidence>
<keyword evidence="7" id="KW-1185">Reference proteome</keyword>
<evidence type="ECO:0000313" key="7">
    <source>
        <dbReference type="Proteomes" id="UP001565243"/>
    </source>
</evidence>
<evidence type="ECO:0000256" key="4">
    <source>
        <dbReference type="NCBIfam" id="TIGR01927"/>
    </source>
</evidence>
<dbReference type="SUPFAM" id="SSF54826">
    <property type="entry name" value="Enolase N-terminal domain-like"/>
    <property type="match status" value="1"/>
</dbReference>
<dbReference type="InterPro" id="IPR029017">
    <property type="entry name" value="Enolase-like_N"/>
</dbReference>
<dbReference type="EC" id="4.2.1.113" evidence="4"/>
<gene>
    <name evidence="6" type="primary">menC</name>
    <name evidence="6" type="ORF">AB6T85_19510</name>
</gene>
<dbReference type="Proteomes" id="UP001565243">
    <property type="component" value="Unassembled WGS sequence"/>
</dbReference>
<dbReference type="EMBL" id="JBGFFX010000014">
    <property type="protein sequence ID" value="MEY8772598.1"/>
    <property type="molecule type" value="Genomic_DNA"/>
</dbReference>
<dbReference type="SFLD" id="SFLDF00009">
    <property type="entry name" value="o-succinylbenzoate_synthase"/>
    <property type="match status" value="1"/>
</dbReference>
<dbReference type="RefSeq" id="WP_369896406.1">
    <property type="nucleotide sequence ID" value="NZ_JBGFFX010000014.1"/>
</dbReference>
<dbReference type="NCBIfam" id="NF003473">
    <property type="entry name" value="PRK05105.1"/>
    <property type="match status" value="1"/>
</dbReference>
<dbReference type="InterPro" id="IPR029065">
    <property type="entry name" value="Enolase_C-like"/>
</dbReference>
<feature type="domain" description="Mandelate racemase/muconate lactonizing enzyme C-terminal" evidence="5">
    <location>
        <begin position="135"/>
        <end position="229"/>
    </location>
</feature>